<keyword evidence="6 10" id="KW-0812">Transmembrane</keyword>
<name>A0ABQ1GHU5_9SPHN</name>
<gene>
    <name evidence="12" type="ORF">GCM10011395_12710</name>
</gene>
<evidence type="ECO:0000313" key="13">
    <source>
        <dbReference type="Proteomes" id="UP000618591"/>
    </source>
</evidence>
<evidence type="ECO:0000256" key="1">
    <source>
        <dbReference type="ARBA" id="ARBA00002254"/>
    </source>
</evidence>
<dbReference type="Pfam" id="PF03748">
    <property type="entry name" value="FliL"/>
    <property type="match status" value="1"/>
</dbReference>
<evidence type="ECO:0000256" key="8">
    <source>
        <dbReference type="ARBA" id="ARBA00022989"/>
    </source>
</evidence>
<evidence type="ECO:0000256" key="4">
    <source>
        <dbReference type="ARBA" id="ARBA00022475"/>
    </source>
</evidence>
<dbReference type="PANTHER" id="PTHR35091:SF2">
    <property type="entry name" value="FLAGELLAR PROTEIN FLIL"/>
    <property type="match status" value="1"/>
</dbReference>
<evidence type="ECO:0000256" key="7">
    <source>
        <dbReference type="ARBA" id="ARBA00022779"/>
    </source>
</evidence>
<feature type="region of interest" description="Disordered" evidence="11">
    <location>
        <begin position="67"/>
        <end position="90"/>
    </location>
</feature>
<sequence>MSDKDLIEEAPKKKKGGMKKILLIVIGLLVVIGGGVGGALYAMNAGMLGGHAGAAVAEGPRLVPKAEQKRVGSGGGEGHEASTGHKPPTGVGGDKYASNYYAMDKEFTSNLQDSVHFVQIGIAVSTPYDDTVVENIKTNEIAVRSAILMALGDTTEEQVFTSNGKQMLQRRIAKAINDTLKEKEGFGGVGNVYFTTFVVQ</sequence>
<proteinExistence type="inferred from homology"/>
<dbReference type="EMBL" id="BMDW01000006">
    <property type="protein sequence ID" value="GGA43986.1"/>
    <property type="molecule type" value="Genomic_DNA"/>
</dbReference>
<dbReference type="Proteomes" id="UP000618591">
    <property type="component" value="Unassembled WGS sequence"/>
</dbReference>
<dbReference type="PANTHER" id="PTHR35091">
    <property type="entry name" value="FLAGELLAR PROTEIN FLIL"/>
    <property type="match status" value="1"/>
</dbReference>
<comment type="subcellular location">
    <subcellularLocation>
        <location evidence="10">Cell inner membrane</location>
    </subcellularLocation>
    <subcellularLocation>
        <location evidence="2">Cell membrane</location>
        <topology evidence="2">Single-pass membrane protein</topology>
    </subcellularLocation>
</comment>
<evidence type="ECO:0000256" key="11">
    <source>
        <dbReference type="SAM" id="MobiDB-lite"/>
    </source>
</evidence>
<keyword evidence="13" id="KW-1185">Reference proteome</keyword>
<evidence type="ECO:0000256" key="9">
    <source>
        <dbReference type="ARBA" id="ARBA00023136"/>
    </source>
</evidence>
<evidence type="ECO:0000256" key="6">
    <source>
        <dbReference type="ARBA" id="ARBA00022692"/>
    </source>
</evidence>
<reference evidence="13" key="1">
    <citation type="journal article" date="2019" name="Int. J. Syst. Evol. Microbiol.">
        <title>The Global Catalogue of Microorganisms (GCM) 10K type strain sequencing project: providing services to taxonomists for standard genome sequencing and annotation.</title>
        <authorList>
            <consortium name="The Broad Institute Genomics Platform"/>
            <consortium name="The Broad Institute Genome Sequencing Center for Infectious Disease"/>
            <person name="Wu L."/>
            <person name="Ma J."/>
        </authorList>
    </citation>
    <scope>NUCLEOTIDE SEQUENCE [LARGE SCALE GENOMIC DNA]</scope>
    <source>
        <strain evidence="13">CGMCC 1.10106</strain>
    </source>
</reference>
<evidence type="ECO:0000256" key="10">
    <source>
        <dbReference type="RuleBase" id="RU364125"/>
    </source>
</evidence>
<dbReference type="InterPro" id="IPR005503">
    <property type="entry name" value="FliL"/>
</dbReference>
<keyword evidence="9 10" id="KW-0472">Membrane</keyword>
<comment type="caution">
    <text evidence="12">The sequence shown here is derived from an EMBL/GenBank/DDBJ whole genome shotgun (WGS) entry which is preliminary data.</text>
</comment>
<keyword evidence="10" id="KW-0997">Cell inner membrane</keyword>
<evidence type="ECO:0000313" key="12">
    <source>
        <dbReference type="EMBL" id="GGA43986.1"/>
    </source>
</evidence>
<protein>
    <recommendedName>
        <fullName evidence="10">Flagellar protein FliL</fullName>
    </recommendedName>
</protein>
<accession>A0ABQ1GHU5</accession>
<comment type="similarity">
    <text evidence="3 10">Belongs to the FliL family.</text>
</comment>
<organism evidence="12 13">
    <name type="scientific">Sphingomonas psychrolutea</name>
    <dbReference type="NCBI Taxonomy" id="1259676"/>
    <lineage>
        <taxon>Bacteria</taxon>
        <taxon>Pseudomonadati</taxon>
        <taxon>Pseudomonadota</taxon>
        <taxon>Alphaproteobacteria</taxon>
        <taxon>Sphingomonadales</taxon>
        <taxon>Sphingomonadaceae</taxon>
        <taxon>Sphingomonas</taxon>
    </lineage>
</organism>
<evidence type="ECO:0000256" key="3">
    <source>
        <dbReference type="ARBA" id="ARBA00008281"/>
    </source>
</evidence>
<keyword evidence="7 10" id="KW-0283">Flagellar rotation</keyword>
<dbReference type="RefSeq" id="WP_229732862.1">
    <property type="nucleotide sequence ID" value="NZ_BMDW01000006.1"/>
</dbReference>
<evidence type="ECO:0000256" key="5">
    <source>
        <dbReference type="ARBA" id="ARBA00022500"/>
    </source>
</evidence>
<feature type="transmembrane region" description="Helical" evidence="10">
    <location>
        <begin position="21"/>
        <end position="43"/>
    </location>
</feature>
<keyword evidence="8 10" id="KW-1133">Transmembrane helix</keyword>
<keyword evidence="4" id="KW-1003">Cell membrane</keyword>
<comment type="function">
    <text evidence="1 10">Controls the rotational direction of flagella during chemotaxis.</text>
</comment>
<keyword evidence="5 10" id="KW-0145">Chemotaxis</keyword>
<evidence type="ECO:0000256" key="2">
    <source>
        <dbReference type="ARBA" id="ARBA00004162"/>
    </source>
</evidence>